<dbReference type="InterPro" id="IPR041049">
    <property type="entry name" value="DUF5615"/>
</dbReference>
<evidence type="ECO:0000259" key="1">
    <source>
        <dbReference type="Pfam" id="PF18480"/>
    </source>
</evidence>
<gene>
    <name evidence="2" type="ORF">EYH24_06950</name>
</gene>
<feature type="domain" description="DUF5615" evidence="1">
    <location>
        <begin position="2"/>
        <end position="104"/>
    </location>
</feature>
<dbReference type="AlphaFoldDB" id="A0A832ZE06"/>
<reference evidence="2" key="1">
    <citation type="journal article" date="2020" name="ISME J.">
        <title>Gammaproteobacteria mediating utilization of methyl-, sulfur- and petroleum organic compounds in deep ocean hydrothermal plumes.</title>
        <authorList>
            <person name="Zhou Z."/>
            <person name="Liu Y."/>
            <person name="Pan J."/>
            <person name="Cron B.R."/>
            <person name="Toner B.M."/>
            <person name="Anantharaman K."/>
            <person name="Breier J.A."/>
            <person name="Dick G.J."/>
            <person name="Li M."/>
        </authorList>
    </citation>
    <scope>NUCLEOTIDE SEQUENCE</scope>
    <source>
        <strain evidence="2">SZUA-1476</strain>
    </source>
</reference>
<evidence type="ECO:0000313" key="2">
    <source>
        <dbReference type="EMBL" id="HIP89640.1"/>
    </source>
</evidence>
<comment type="caution">
    <text evidence="2">The sequence shown here is derived from an EMBL/GenBank/DDBJ whole genome shotgun (WGS) entry which is preliminary data.</text>
</comment>
<feature type="non-terminal residue" evidence="2">
    <location>
        <position position="107"/>
    </location>
</feature>
<dbReference type="EMBL" id="DQUR01000235">
    <property type="protein sequence ID" value="HIP89640.1"/>
    <property type="molecule type" value="Genomic_DNA"/>
</dbReference>
<evidence type="ECO:0000313" key="3">
    <source>
        <dbReference type="Proteomes" id="UP000653692"/>
    </source>
</evidence>
<proteinExistence type="predicted"/>
<dbReference type="Pfam" id="PF18480">
    <property type="entry name" value="DUF5615"/>
    <property type="match status" value="1"/>
</dbReference>
<name>A0A832ZE06_9EURY</name>
<protein>
    <recommendedName>
        <fullName evidence="1">DUF5615 domain-containing protein</fullName>
    </recommendedName>
</protein>
<sequence length="107" mass="12715">MMRYLLDENIPLSLYKTLQENYDVKRVQEIRRGLSDREVLRIARKEERVLVTLDKDFARLQLASRKVTVVLIDIHPPLPWEVTEVFVNNIKIIEENLGKLIIMKKDK</sequence>
<accession>A0A832ZE06</accession>
<organism evidence="2 3">
    <name type="scientific">Thermococcus paralvinellae</name>
    <dbReference type="NCBI Taxonomy" id="582419"/>
    <lineage>
        <taxon>Archaea</taxon>
        <taxon>Methanobacteriati</taxon>
        <taxon>Methanobacteriota</taxon>
        <taxon>Thermococci</taxon>
        <taxon>Thermococcales</taxon>
        <taxon>Thermococcaceae</taxon>
        <taxon>Thermococcus</taxon>
    </lineage>
</organism>
<dbReference type="Proteomes" id="UP000653692">
    <property type="component" value="Unassembled WGS sequence"/>
</dbReference>